<dbReference type="Gene3D" id="1.20.1440.130">
    <property type="entry name" value="VKOR domain"/>
    <property type="match status" value="1"/>
</dbReference>
<proteinExistence type="inferred from homology"/>
<comment type="caution">
    <text evidence="12">The sequence shown here is derived from an EMBL/GenBank/DDBJ whole genome shotgun (WGS) entry which is preliminary data.</text>
</comment>
<evidence type="ECO:0000256" key="9">
    <source>
        <dbReference type="ARBA" id="ARBA00023284"/>
    </source>
</evidence>
<evidence type="ECO:0000259" key="11">
    <source>
        <dbReference type="Pfam" id="PF07884"/>
    </source>
</evidence>
<feature type="transmembrane region" description="Helical" evidence="10">
    <location>
        <begin position="31"/>
        <end position="52"/>
    </location>
</feature>
<dbReference type="InterPro" id="IPR012932">
    <property type="entry name" value="VKOR"/>
</dbReference>
<protein>
    <recommendedName>
        <fullName evidence="11">Vitamin K epoxide reductase domain-containing protein</fullName>
    </recommendedName>
</protein>
<keyword evidence="4" id="KW-0874">Quinone</keyword>
<evidence type="ECO:0000256" key="8">
    <source>
        <dbReference type="ARBA" id="ARBA00023157"/>
    </source>
</evidence>
<dbReference type="RefSeq" id="WP_265963696.1">
    <property type="nucleotide sequence ID" value="NZ_JAPEVI010000003.1"/>
</dbReference>
<feature type="transmembrane region" description="Helical" evidence="10">
    <location>
        <begin position="58"/>
        <end position="78"/>
    </location>
</feature>
<keyword evidence="6" id="KW-0560">Oxidoreductase</keyword>
<feature type="transmembrane region" description="Helical" evidence="10">
    <location>
        <begin position="191"/>
        <end position="209"/>
    </location>
</feature>
<keyword evidence="13" id="KW-1185">Reference proteome</keyword>
<evidence type="ECO:0000256" key="5">
    <source>
        <dbReference type="ARBA" id="ARBA00022989"/>
    </source>
</evidence>
<organism evidence="12 13">
    <name type="scientific">Roseibium salinum</name>
    <dbReference type="NCBI Taxonomy" id="1604349"/>
    <lineage>
        <taxon>Bacteria</taxon>
        <taxon>Pseudomonadati</taxon>
        <taxon>Pseudomonadota</taxon>
        <taxon>Alphaproteobacteria</taxon>
        <taxon>Hyphomicrobiales</taxon>
        <taxon>Stappiaceae</taxon>
        <taxon>Roseibium</taxon>
    </lineage>
</organism>
<evidence type="ECO:0000313" key="12">
    <source>
        <dbReference type="EMBL" id="MCX2723945.1"/>
    </source>
</evidence>
<comment type="similarity">
    <text evidence="2">Belongs to the VKOR family.</text>
</comment>
<evidence type="ECO:0000256" key="3">
    <source>
        <dbReference type="ARBA" id="ARBA00022692"/>
    </source>
</evidence>
<keyword evidence="9" id="KW-0676">Redox-active center</keyword>
<name>A0ABT3R424_9HYPH</name>
<accession>A0ABT3R424</accession>
<gene>
    <name evidence="12" type="ORF">ON753_16450</name>
</gene>
<feature type="transmembrane region" description="Helical" evidence="10">
    <location>
        <begin position="161"/>
        <end position="184"/>
    </location>
</feature>
<evidence type="ECO:0000256" key="7">
    <source>
        <dbReference type="ARBA" id="ARBA00023136"/>
    </source>
</evidence>
<feature type="transmembrane region" description="Helical" evidence="10">
    <location>
        <begin position="215"/>
        <end position="232"/>
    </location>
</feature>
<keyword evidence="7 10" id="KW-0472">Membrane</keyword>
<dbReference type="Proteomes" id="UP001300261">
    <property type="component" value="Unassembled WGS sequence"/>
</dbReference>
<comment type="subcellular location">
    <subcellularLocation>
        <location evidence="1">Membrane</location>
        <topology evidence="1">Multi-pass membrane protein</topology>
    </subcellularLocation>
</comment>
<keyword evidence="3 10" id="KW-0812">Transmembrane</keyword>
<sequence>MPDAGLGALTYMLEILTGIVGSSRRWRTMPWLVVIFGIMIVPLGVVSITFIVIQPIVLGTWCTLCLIAAAAMVIQIPYSVDELIATGQFLARRRRAGRPILRVFLSGDTDEGDSREGEDSFEQSPLAVIREMLAGGIGVTWTLALSALIGVWLMFTRLTLGASGVMADADHLIGSLVITVSVAAMAEAARALRFLNALFGLALIIIPFVASASALQTAVGSLAGFALIALCVPRGPIRNRYGSWSRVVV</sequence>
<reference evidence="12 13" key="1">
    <citation type="journal article" date="2016" name="Int. J. Syst. Evol. Microbiol.">
        <title>Labrenzia salina sp. nov., isolated from the rhizosphere of the halophyte Arthrocnemum macrostachyum.</title>
        <authorList>
            <person name="Camacho M."/>
            <person name="Redondo-Gomez S."/>
            <person name="Rodriguez-Llorente I."/>
            <person name="Rohde M."/>
            <person name="Sproer C."/>
            <person name="Schumann P."/>
            <person name="Klenk H.P."/>
            <person name="Montero-Calasanz M.D.C."/>
        </authorList>
    </citation>
    <scope>NUCLEOTIDE SEQUENCE [LARGE SCALE GENOMIC DNA]</scope>
    <source>
        <strain evidence="12 13">DSM 29163</strain>
    </source>
</reference>
<evidence type="ECO:0000256" key="4">
    <source>
        <dbReference type="ARBA" id="ARBA00022719"/>
    </source>
</evidence>
<feature type="transmembrane region" description="Helical" evidence="10">
    <location>
        <begin position="133"/>
        <end position="155"/>
    </location>
</feature>
<evidence type="ECO:0000256" key="2">
    <source>
        <dbReference type="ARBA" id="ARBA00006214"/>
    </source>
</evidence>
<evidence type="ECO:0000256" key="10">
    <source>
        <dbReference type="SAM" id="Phobius"/>
    </source>
</evidence>
<feature type="domain" description="Vitamin K epoxide reductase" evidence="11">
    <location>
        <begin position="1"/>
        <end position="79"/>
    </location>
</feature>
<dbReference type="Pfam" id="PF07884">
    <property type="entry name" value="VKOR"/>
    <property type="match status" value="1"/>
</dbReference>
<evidence type="ECO:0000313" key="13">
    <source>
        <dbReference type="Proteomes" id="UP001300261"/>
    </source>
</evidence>
<dbReference type="EMBL" id="JAPEVI010000003">
    <property type="protein sequence ID" value="MCX2723945.1"/>
    <property type="molecule type" value="Genomic_DNA"/>
</dbReference>
<evidence type="ECO:0000256" key="6">
    <source>
        <dbReference type="ARBA" id="ARBA00023002"/>
    </source>
</evidence>
<dbReference type="InterPro" id="IPR038354">
    <property type="entry name" value="VKOR_sf"/>
</dbReference>
<keyword evidence="5 10" id="KW-1133">Transmembrane helix</keyword>
<evidence type="ECO:0000256" key="1">
    <source>
        <dbReference type="ARBA" id="ARBA00004141"/>
    </source>
</evidence>
<keyword evidence="8" id="KW-1015">Disulfide bond</keyword>